<keyword evidence="1" id="KW-1133">Transmembrane helix</keyword>
<dbReference type="AlphaFoldDB" id="A0A698XLI3"/>
<dbReference type="EMBL" id="DF933809">
    <property type="protein sequence ID" value="GAM33895.1"/>
    <property type="molecule type" value="Genomic_DNA"/>
</dbReference>
<dbReference type="PANTHER" id="PTHR34414">
    <property type="entry name" value="HET DOMAIN-CONTAINING PROTEIN-RELATED"/>
    <property type="match status" value="1"/>
</dbReference>
<dbReference type="Proteomes" id="UP000053095">
    <property type="component" value="Unassembled WGS sequence"/>
</dbReference>
<evidence type="ECO:0000313" key="2">
    <source>
        <dbReference type="EMBL" id="GAM33895.1"/>
    </source>
</evidence>
<evidence type="ECO:0000256" key="1">
    <source>
        <dbReference type="SAM" id="Phobius"/>
    </source>
</evidence>
<keyword evidence="3" id="KW-1185">Reference proteome</keyword>
<dbReference type="PANTHER" id="PTHR34414:SF1">
    <property type="entry name" value="SUBTILISIN-LIKE SERINE PROTEASE"/>
    <property type="match status" value="1"/>
</dbReference>
<feature type="transmembrane region" description="Helical" evidence="1">
    <location>
        <begin position="290"/>
        <end position="314"/>
    </location>
</feature>
<feature type="transmembrane region" description="Helical" evidence="1">
    <location>
        <begin position="246"/>
        <end position="270"/>
    </location>
</feature>
<dbReference type="InterPro" id="IPR046536">
    <property type="entry name" value="DUF6601"/>
</dbReference>
<gene>
    <name evidence="2" type="ORF">TCE0_013f01122</name>
</gene>
<reference evidence="3" key="1">
    <citation type="journal article" date="2015" name="Genome Announc.">
        <title>Draft genome sequence of Talaromyces cellulolyticus strain Y-94, a source of lignocellulosic biomass-degrading enzymes.</title>
        <authorList>
            <person name="Fujii T."/>
            <person name="Koike H."/>
            <person name="Sawayama S."/>
            <person name="Yano S."/>
            <person name="Inoue H."/>
        </authorList>
    </citation>
    <scope>NUCLEOTIDE SEQUENCE [LARGE SCALE GENOMIC DNA]</scope>
    <source>
        <strain evidence="3">Y-94</strain>
    </source>
</reference>
<name>A0A698XLI3_TALPI</name>
<proteinExistence type="predicted"/>
<evidence type="ECO:0008006" key="4">
    <source>
        <dbReference type="Google" id="ProtNLM"/>
    </source>
</evidence>
<dbReference type="Pfam" id="PF20246">
    <property type="entry name" value="DUF6601"/>
    <property type="match status" value="1"/>
</dbReference>
<keyword evidence="1" id="KW-0812">Transmembrane</keyword>
<protein>
    <recommendedName>
        <fullName evidence="4">Subtilisin-like serine protease</fullName>
    </recommendedName>
</protein>
<evidence type="ECO:0000313" key="3">
    <source>
        <dbReference type="Proteomes" id="UP000053095"/>
    </source>
</evidence>
<organism evidence="2 3">
    <name type="scientific">Talaromyces pinophilus</name>
    <name type="common">Penicillium pinophilum</name>
    <dbReference type="NCBI Taxonomy" id="128442"/>
    <lineage>
        <taxon>Eukaryota</taxon>
        <taxon>Fungi</taxon>
        <taxon>Dikarya</taxon>
        <taxon>Ascomycota</taxon>
        <taxon>Pezizomycotina</taxon>
        <taxon>Eurotiomycetes</taxon>
        <taxon>Eurotiomycetidae</taxon>
        <taxon>Eurotiales</taxon>
        <taxon>Trichocomaceae</taxon>
        <taxon>Talaromyces</taxon>
        <taxon>Talaromyces sect. Talaromyces</taxon>
    </lineage>
</organism>
<accession>A0A698XLI3</accession>
<sequence length="370" mass="41796">MSETPFEESLQLCSSLVSSEAHGISRAPGKHSSSTLPGQAWVFLKDPNIDQYLSKQLLTPDLNELSPYLWLVANQDSSHVSSLTHQIVRRRSIVITENPEPHLVWLADRVFIKPLPKYPLSFAFWKHYLDPTSISSPFPLASRKSIADTAKGFLSSYAYLIRSKSDFRLAHSESNSSKRLIPGKFTFNEFVSFISGFERLKGKAVTPRYAFGELRLSRLNLWARIVLRKLHFQKTFGQYGPYFVQFYAPFAIVFAFYGVALNAMQVVLSAGSPSVAQLPWQSFVVMSRGFSIFALSSIGLASLSLLCWFIGLWLRELVFAMRDLFTKDRRRRAKAPVSPPMNLGVRALPDSSSDLLNRCCMTIPEYNCIT</sequence>
<keyword evidence="1" id="KW-0472">Membrane</keyword>